<dbReference type="OrthoDB" id="3532614at2759"/>
<protein>
    <submittedName>
        <fullName evidence="2">Uncharacterized protein</fullName>
    </submittedName>
</protein>
<gene>
    <name evidence="2" type="ORF">BELL_0046g00060</name>
</gene>
<evidence type="ECO:0000313" key="3">
    <source>
        <dbReference type="Proteomes" id="UP000297229"/>
    </source>
</evidence>
<evidence type="ECO:0000256" key="1">
    <source>
        <dbReference type="SAM" id="MobiDB-lite"/>
    </source>
</evidence>
<dbReference type="EMBL" id="PQXM01000046">
    <property type="protein sequence ID" value="TGO79007.1"/>
    <property type="molecule type" value="Genomic_DNA"/>
</dbReference>
<feature type="region of interest" description="Disordered" evidence="1">
    <location>
        <begin position="78"/>
        <end position="106"/>
    </location>
</feature>
<sequence>MSSSSTKEPQADGSQVKDANLDQPSSGPSVMMGEESKDKNTTEGQPAKKKRERKHRQGFYNRDRRMYGVQRAFGFWEAPGREGAEQDAANESNSDWTSTSEWDSDAPCPPPQIKNCNLRDYNIPVNDKTTMENLELEQFILKETKDILITSCISWLRKHHRKLVAKEGWVDRKNGSLELYHEMFKSSAEIKDNTLQLVDGETAEIFLTLLKKVRQIRHCVFRRGRCIDMPIIIVELMLQDAIRLTRMVGGQKSLSMLEKFRSRLAREIALNADVEVASERLKSMFKKEGLDLKDEIQVRAIRAQRVELGHAIEQKKRQLKIIDDQFAHEVKSGL</sequence>
<keyword evidence="3" id="KW-1185">Reference proteome</keyword>
<accession>A0A4Z1KCE0</accession>
<evidence type="ECO:0000313" key="2">
    <source>
        <dbReference type="EMBL" id="TGO79007.1"/>
    </source>
</evidence>
<proteinExistence type="predicted"/>
<comment type="caution">
    <text evidence="2">The sequence shown here is derived from an EMBL/GenBank/DDBJ whole genome shotgun (WGS) entry which is preliminary data.</text>
</comment>
<reference evidence="2 3" key="1">
    <citation type="submission" date="2017-12" db="EMBL/GenBank/DDBJ databases">
        <title>Comparative genomics of Botrytis spp.</title>
        <authorList>
            <person name="Valero-Jimenez C.A."/>
            <person name="Tapia P."/>
            <person name="Veloso J."/>
            <person name="Silva-Moreno E."/>
            <person name="Staats M."/>
            <person name="Valdes J.H."/>
            <person name="Van Kan J.A.L."/>
        </authorList>
    </citation>
    <scope>NUCLEOTIDE SEQUENCE [LARGE SCALE GENOMIC DNA]</scope>
    <source>
        <strain evidence="2 3">Be9601</strain>
    </source>
</reference>
<feature type="compositionally biased region" description="Basic residues" evidence="1">
    <location>
        <begin position="47"/>
        <end position="57"/>
    </location>
</feature>
<dbReference type="AlphaFoldDB" id="A0A4Z1KCE0"/>
<organism evidence="2 3">
    <name type="scientific">Botrytis elliptica</name>
    <dbReference type="NCBI Taxonomy" id="278938"/>
    <lineage>
        <taxon>Eukaryota</taxon>
        <taxon>Fungi</taxon>
        <taxon>Dikarya</taxon>
        <taxon>Ascomycota</taxon>
        <taxon>Pezizomycotina</taxon>
        <taxon>Leotiomycetes</taxon>
        <taxon>Helotiales</taxon>
        <taxon>Sclerotiniaceae</taxon>
        <taxon>Botrytis</taxon>
    </lineage>
</organism>
<name>A0A4Z1KCE0_9HELO</name>
<feature type="compositionally biased region" description="Low complexity" evidence="1">
    <location>
        <begin position="90"/>
        <end position="101"/>
    </location>
</feature>
<feature type="region of interest" description="Disordered" evidence="1">
    <location>
        <begin position="1"/>
        <end position="62"/>
    </location>
</feature>
<dbReference type="Proteomes" id="UP000297229">
    <property type="component" value="Unassembled WGS sequence"/>
</dbReference>